<dbReference type="OrthoDB" id="417208at2759"/>
<protein>
    <submittedName>
        <fullName evidence="1">Uncharacterized protein</fullName>
    </submittedName>
</protein>
<evidence type="ECO:0000313" key="2">
    <source>
        <dbReference type="Proteomes" id="UP000050424"/>
    </source>
</evidence>
<proteinExistence type="predicted"/>
<organism evidence="1 2">
    <name type="scientific">Neonectria ditissima</name>
    <dbReference type="NCBI Taxonomy" id="78410"/>
    <lineage>
        <taxon>Eukaryota</taxon>
        <taxon>Fungi</taxon>
        <taxon>Dikarya</taxon>
        <taxon>Ascomycota</taxon>
        <taxon>Pezizomycotina</taxon>
        <taxon>Sordariomycetes</taxon>
        <taxon>Hypocreomycetidae</taxon>
        <taxon>Hypocreales</taxon>
        <taxon>Nectriaceae</taxon>
        <taxon>Neonectria</taxon>
    </lineage>
</organism>
<reference evidence="1 2" key="1">
    <citation type="submission" date="2015-09" db="EMBL/GenBank/DDBJ databases">
        <title>Draft genome of a European isolate of the apple canker pathogen Neonectria ditissima.</title>
        <authorList>
            <person name="Gomez-Cortecero A."/>
            <person name="Harrison R.J."/>
            <person name="Armitage A.D."/>
        </authorList>
    </citation>
    <scope>NUCLEOTIDE SEQUENCE [LARGE SCALE GENOMIC DNA]</scope>
    <source>
        <strain evidence="1 2">R09/05</strain>
    </source>
</reference>
<accession>A0A0N8H6I1</accession>
<name>A0A0N8H6I1_9HYPO</name>
<keyword evidence="2" id="KW-1185">Reference proteome</keyword>
<evidence type="ECO:0000313" key="1">
    <source>
        <dbReference type="EMBL" id="KPM39036.1"/>
    </source>
</evidence>
<dbReference type="Proteomes" id="UP000050424">
    <property type="component" value="Unassembled WGS sequence"/>
</dbReference>
<dbReference type="EMBL" id="LKCW01000117">
    <property type="protein sequence ID" value="KPM39036.1"/>
    <property type="molecule type" value="Genomic_DNA"/>
</dbReference>
<gene>
    <name evidence="1" type="ORF">AK830_g7487</name>
</gene>
<sequence length="163" mass="18645">MVALQELPTHLETCVPPWYENGGSGQTSPIAPEPFKLRFRHVRSRDTTLWDALRDMPDLNDAGLRERILPACREIWTAYHGEGSGEQMHGVPVALLRKFGEISLRVMHRTWELHLAFTTTPQVPGSDPRYISKHEFMAAVRNTVLKRMHIRLIRAQLETALQA</sequence>
<dbReference type="AlphaFoldDB" id="A0A0N8H6I1"/>
<comment type="caution">
    <text evidence="1">The sequence shown here is derived from an EMBL/GenBank/DDBJ whole genome shotgun (WGS) entry which is preliminary data.</text>
</comment>